<dbReference type="RefSeq" id="WP_171138887.1">
    <property type="nucleotide sequence ID" value="NZ_AP024893.1"/>
</dbReference>
<comment type="caution">
    <text evidence="3">The sequence shown here is derived from an EMBL/GenBank/DDBJ whole genome shotgun (WGS) entry which is preliminary data.</text>
</comment>
<name>A0ABU4IIS8_9VIBR</name>
<feature type="domain" description="Glycosyltransferase subfamily 4-like N-terminal" evidence="2">
    <location>
        <begin position="16"/>
        <end position="173"/>
    </location>
</feature>
<dbReference type="Pfam" id="PF13439">
    <property type="entry name" value="Glyco_transf_4"/>
    <property type="match status" value="1"/>
</dbReference>
<dbReference type="InterPro" id="IPR028098">
    <property type="entry name" value="Glyco_trans_4-like_N"/>
</dbReference>
<dbReference type="Pfam" id="PF00534">
    <property type="entry name" value="Glycos_transf_1"/>
    <property type="match status" value="1"/>
</dbReference>
<keyword evidence="3" id="KW-0808">Transferase</keyword>
<dbReference type="EC" id="2.4.-.-" evidence="3"/>
<dbReference type="GO" id="GO:0016757">
    <property type="term" value="F:glycosyltransferase activity"/>
    <property type="evidence" value="ECO:0007669"/>
    <property type="project" value="UniProtKB-KW"/>
</dbReference>
<evidence type="ECO:0000259" key="2">
    <source>
        <dbReference type="Pfam" id="PF13439"/>
    </source>
</evidence>
<gene>
    <name evidence="3" type="ORF">SBW85_11230</name>
</gene>
<evidence type="ECO:0000313" key="4">
    <source>
        <dbReference type="Proteomes" id="UP001272325"/>
    </source>
</evidence>
<reference evidence="3 4" key="1">
    <citation type="submission" date="2023-11" db="EMBL/GenBank/DDBJ databases">
        <title>Plant-associative lifestyle of Vibrio porteresiae and its evolutionary dynamics.</title>
        <authorList>
            <person name="Rameshkumar N."/>
            <person name="Kirti K."/>
        </authorList>
    </citation>
    <scope>NUCLEOTIDE SEQUENCE [LARGE SCALE GENOMIC DNA]</scope>
    <source>
        <strain evidence="3 4">MSSRF60</strain>
    </source>
</reference>
<keyword evidence="3" id="KW-0328">Glycosyltransferase</keyword>
<dbReference type="PANTHER" id="PTHR12526">
    <property type="entry name" value="GLYCOSYLTRANSFERASE"/>
    <property type="match status" value="1"/>
</dbReference>
<proteinExistence type="predicted"/>
<dbReference type="Gene3D" id="3.40.50.2000">
    <property type="entry name" value="Glycogen Phosphorylase B"/>
    <property type="match status" value="2"/>
</dbReference>
<keyword evidence="4" id="KW-1185">Reference proteome</keyword>
<protein>
    <submittedName>
        <fullName evidence="3">Glycosyltransferase</fullName>
        <ecNumber evidence="3">2.4.-.-</ecNumber>
    </submittedName>
</protein>
<sequence length="372" mass="42568">MKILHVYRTCYPETKGGVEQVIRYICQGMDNLGAQSKVLSVSSNKQHKELYVGSSEILLCAKDFEIASNSFSFKLFPKFRQLAQWADIIHYHYPWPTGDLLALFDNNKPTIVTYHSDIIKQKTLKLLYRPLEQYFLSKVDLIVATSPQYAQSSPNLTKYKNKTHIVPLAVNPDDYRKQDYSWNPDENLSHVGSDYFLFLGVLRYYKGLNYLLEAAKSTNLKVVIAGKGPLEAELKKRIKKEKIHNIKMLGYVSEQDKLKLLYHCKAFVFPSHVRSEAFGVSLIEAQMFSKPIISCDIGTGTSHVNVHNETGVVVQAANTISLREAMMKLASEPDLCKKYGRMGYQRAMNNFTINHQADEYNRLYKKLITNKS</sequence>
<organism evidence="3 4">
    <name type="scientific">Vibrio plantisponsor</name>
    <dbReference type="NCBI Taxonomy" id="664643"/>
    <lineage>
        <taxon>Bacteria</taxon>
        <taxon>Pseudomonadati</taxon>
        <taxon>Pseudomonadota</taxon>
        <taxon>Gammaproteobacteria</taxon>
        <taxon>Vibrionales</taxon>
        <taxon>Vibrionaceae</taxon>
        <taxon>Vibrio</taxon>
    </lineage>
</organism>
<dbReference type="EMBL" id="JAWRCN010000001">
    <property type="protein sequence ID" value="MDW6018295.1"/>
    <property type="molecule type" value="Genomic_DNA"/>
</dbReference>
<evidence type="ECO:0000259" key="1">
    <source>
        <dbReference type="Pfam" id="PF00534"/>
    </source>
</evidence>
<dbReference type="PANTHER" id="PTHR12526:SF627">
    <property type="entry name" value="D-RHAMNOSYLTRANSFERASE WBPZ"/>
    <property type="match status" value="1"/>
</dbReference>
<feature type="domain" description="Glycosyl transferase family 1" evidence="1">
    <location>
        <begin position="189"/>
        <end position="345"/>
    </location>
</feature>
<dbReference type="Proteomes" id="UP001272325">
    <property type="component" value="Unassembled WGS sequence"/>
</dbReference>
<evidence type="ECO:0000313" key="3">
    <source>
        <dbReference type="EMBL" id="MDW6018295.1"/>
    </source>
</evidence>
<dbReference type="InterPro" id="IPR001296">
    <property type="entry name" value="Glyco_trans_1"/>
</dbReference>
<dbReference type="SUPFAM" id="SSF53756">
    <property type="entry name" value="UDP-Glycosyltransferase/glycogen phosphorylase"/>
    <property type="match status" value="1"/>
</dbReference>
<accession>A0ABU4IIS8</accession>